<sequence length="252" mass="27869">MKNKRFECKQVWDIDVIRPECESYGFCGEADPAYLSSTHEEGPAYLSSTHEEGNAYLSSTHEEGPTCLSSTHEEGPAYLSSTHEAKFAHLLSTQEQGPVHLLSTQASGCLGKIGSDVVGPLFRTTQISLSASHSCHKNKRGVSLWPVNGYDVVQLVTPDSSVAAALVSMANKIKELKLSARQVSGGGHDTRDCLVNNQEQKIEEMFEIQTQMLAHLVQRDRDARQRLDEHDTLLKNQQSAFQDLQRTVEDIA</sequence>
<gene>
    <name evidence="1" type="ORF">L1987_68766</name>
</gene>
<reference evidence="2" key="1">
    <citation type="journal article" date="2022" name="Mol. Ecol. Resour.">
        <title>The genomes of chicory, endive, great burdock and yacon provide insights into Asteraceae palaeo-polyploidization history and plant inulin production.</title>
        <authorList>
            <person name="Fan W."/>
            <person name="Wang S."/>
            <person name="Wang H."/>
            <person name="Wang A."/>
            <person name="Jiang F."/>
            <person name="Liu H."/>
            <person name="Zhao H."/>
            <person name="Xu D."/>
            <person name="Zhang Y."/>
        </authorList>
    </citation>
    <scope>NUCLEOTIDE SEQUENCE [LARGE SCALE GENOMIC DNA]</scope>
    <source>
        <strain evidence="2">cv. Yunnan</strain>
    </source>
</reference>
<comment type="caution">
    <text evidence="1">The sequence shown here is derived from an EMBL/GenBank/DDBJ whole genome shotgun (WGS) entry which is preliminary data.</text>
</comment>
<dbReference type="EMBL" id="CM042040">
    <property type="protein sequence ID" value="KAI3717262.1"/>
    <property type="molecule type" value="Genomic_DNA"/>
</dbReference>
<accession>A0ACB9B453</accession>
<organism evidence="1 2">
    <name type="scientific">Smallanthus sonchifolius</name>
    <dbReference type="NCBI Taxonomy" id="185202"/>
    <lineage>
        <taxon>Eukaryota</taxon>
        <taxon>Viridiplantae</taxon>
        <taxon>Streptophyta</taxon>
        <taxon>Embryophyta</taxon>
        <taxon>Tracheophyta</taxon>
        <taxon>Spermatophyta</taxon>
        <taxon>Magnoliopsida</taxon>
        <taxon>eudicotyledons</taxon>
        <taxon>Gunneridae</taxon>
        <taxon>Pentapetalae</taxon>
        <taxon>asterids</taxon>
        <taxon>campanulids</taxon>
        <taxon>Asterales</taxon>
        <taxon>Asteraceae</taxon>
        <taxon>Asteroideae</taxon>
        <taxon>Heliantheae alliance</taxon>
        <taxon>Millerieae</taxon>
        <taxon>Smallanthus</taxon>
    </lineage>
</organism>
<dbReference type="Proteomes" id="UP001056120">
    <property type="component" value="Linkage Group LG23"/>
</dbReference>
<keyword evidence="2" id="KW-1185">Reference proteome</keyword>
<evidence type="ECO:0000313" key="2">
    <source>
        <dbReference type="Proteomes" id="UP001056120"/>
    </source>
</evidence>
<reference evidence="1 2" key="2">
    <citation type="journal article" date="2022" name="Mol. Ecol. Resour.">
        <title>The genomes of chicory, endive, great burdock and yacon provide insights into Asteraceae paleo-polyploidization history and plant inulin production.</title>
        <authorList>
            <person name="Fan W."/>
            <person name="Wang S."/>
            <person name="Wang H."/>
            <person name="Wang A."/>
            <person name="Jiang F."/>
            <person name="Liu H."/>
            <person name="Zhao H."/>
            <person name="Xu D."/>
            <person name="Zhang Y."/>
        </authorList>
    </citation>
    <scope>NUCLEOTIDE SEQUENCE [LARGE SCALE GENOMIC DNA]</scope>
    <source>
        <strain evidence="2">cv. Yunnan</strain>
        <tissue evidence="1">Leaves</tissue>
    </source>
</reference>
<protein>
    <submittedName>
        <fullName evidence="1">Uncharacterized protein</fullName>
    </submittedName>
</protein>
<evidence type="ECO:0000313" key="1">
    <source>
        <dbReference type="EMBL" id="KAI3717262.1"/>
    </source>
</evidence>
<proteinExistence type="predicted"/>
<name>A0ACB9B453_9ASTR</name>